<accession>A0ABS4NMR9</accession>
<evidence type="ECO:0000313" key="1">
    <source>
        <dbReference type="EMBL" id="MBP2111313.1"/>
    </source>
</evidence>
<comment type="caution">
    <text evidence="1">The sequence shown here is derived from an EMBL/GenBank/DDBJ whole genome shotgun (WGS) entry which is preliminary data.</text>
</comment>
<name>A0ABS4NMR9_9BACL</name>
<organism evidence="1 2">
    <name type="scientific">Paenibacillus silagei</name>
    <dbReference type="NCBI Taxonomy" id="1670801"/>
    <lineage>
        <taxon>Bacteria</taxon>
        <taxon>Bacillati</taxon>
        <taxon>Bacillota</taxon>
        <taxon>Bacilli</taxon>
        <taxon>Bacillales</taxon>
        <taxon>Paenibacillaceae</taxon>
        <taxon>Paenibacillus</taxon>
    </lineage>
</organism>
<dbReference type="Proteomes" id="UP000773462">
    <property type="component" value="Unassembled WGS sequence"/>
</dbReference>
<sequence length="304" mass="35567">MEIPENHGRTLQELMLDCQVSYRSEHGLSLEFEFRQCRLTVVYTQKGYFGSQLDFSRRGRRVTGSDMLQWQDFANYLAELGLTTVNFTQNSKRIRAQLSNGLRVIFQYSADHGDYLLDQITSRYGNQRKLNRIIAEPMILDMQSMGCTVSEYLKHGGFFKLPGQRNLQFPELLTLCTAKESHSSITGTILGFQFKRWLLEIFYDEKLQFTGENMKFIGEHGEDRKEEGQQHNEFLTWGDFQAFARYHGIQILEQCRSLDVMIVFLDTGANVHFNYSEDLKDYVVTVLEGDGMRLRDNYRRIYKD</sequence>
<evidence type="ECO:0000313" key="2">
    <source>
        <dbReference type="Proteomes" id="UP000773462"/>
    </source>
</evidence>
<reference evidence="1 2" key="1">
    <citation type="submission" date="2021-03" db="EMBL/GenBank/DDBJ databases">
        <title>Genomic Encyclopedia of Type Strains, Phase IV (KMG-IV): sequencing the most valuable type-strain genomes for metagenomic binning, comparative biology and taxonomic classification.</title>
        <authorList>
            <person name="Goeker M."/>
        </authorList>
    </citation>
    <scope>NUCLEOTIDE SEQUENCE [LARGE SCALE GENOMIC DNA]</scope>
    <source>
        <strain evidence="1 2">DSM 101953</strain>
    </source>
</reference>
<protein>
    <recommendedName>
        <fullName evidence="3">DUF3991 domain-containing protein</fullName>
    </recommendedName>
</protein>
<evidence type="ECO:0008006" key="3">
    <source>
        <dbReference type="Google" id="ProtNLM"/>
    </source>
</evidence>
<gene>
    <name evidence="1" type="ORF">J2Z70_001454</name>
</gene>
<proteinExistence type="predicted"/>
<dbReference type="EMBL" id="JAGGLV010000003">
    <property type="protein sequence ID" value="MBP2111313.1"/>
    <property type="molecule type" value="Genomic_DNA"/>
</dbReference>
<keyword evidence="2" id="KW-1185">Reference proteome</keyword>